<feature type="coiled-coil region" evidence="1">
    <location>
        <begin position="32"/>
        <end position="66"/>
    </location>
</feature>
<dbReference type="Proteomes" id="UP000177626">
    <property type="component" value="Unassembled WGS sequence"/>
</dbReference>
<dbReference type="EMBL" id="MHKQ01000018">
    <property type="protein sequence ID" value="OGY93701.1"/>
    <property type="molecule type" value="Genomic_DNA"/>
</dbReference>
<dbReference type="AlphaFoldDB" id="A0A1G2BXK4"/>
<keyword evidence="1" id="KW-0175">Coiled coil</keyword>
<evidence type="ECO:0000313" key="3">
    <source>
        <dbReference type="Proteomes" id="UP000177626"/>
    </source>
</evidence>
<evidence type="ECO:0000313" key="2">
    <source>
        <dbReference type="EMBL" id="OGY93701.1"/>
    </source>
</evidence>
<accession>A0A1G2BXK4</accession>
<protein>
    <recommendedName>
        <fullName evidence="4">Cell division protein FtsL</fullName>
    </recommendedName>
</protein>
<name>A0A1G2BXK4_9BACT</name>
<evidence type="ECO:0008006" key="4">
    <source>
        <dbReference type="Google" id="ProtNLM"/>
    </source>
</evidence>
<reference evidence="2 3" key="1">
    <citation type="journal article" date="2016" name="Nat. Commun.">
        <title>Thousands of microbial genomes shed light on interconnected biogeochemical processes in an aquifer system.</title>
        <authorList>
            <person name="Anantharaman K."/>
            <person name="Brown C.T."/>
            <person name="Hug L.A."/>
            <person name="Sharon I."/>
            <person name="Castelle C.J."/>
            <person name="Probst A.J."/>
            <person name="Thomas B.C."/>
            <person name="Singh A."/>
            <person name="Wilkins M.J."/>
            <person name="Karaoz U."/>
            <person name="Brodie E.L."/>
            <person name="Williams K.H."/>
            <person name="Hubbard S.S."/>
            <person name="Banfield J.F."/>
        </authorList>
    </citation>
    <scope>NUCLEOTIDE SEQUENCE [LARGE SCALE GENOMIC DNA]</scope>
</reference>
<comment type="caution">
    <text evidence="2">The sequence shown here is derived from an EMBL/GenBank/DDBJ whole genome shotgun (WGS) entry which is preliminary data.</text>
</comment>
<proteinExistence type="predicted"/>
<organism evidence="2 3">
    <name type="scientific">Candidatus Komeilibacteria bacterium RIFOXYC1_FULL_37_11</name>
    <dbReference type="NCBI Taxonomy" id="1798555"/>
    <lineage>
        <taxon>Bacteria</taxon>
        <taxon>Candidatus Komeiliibacteriota</taxon>
    </lineage>
</organism>
<evidence type="ECO:0000256" key="1">
    <source>
        <dbReference type="SAM" id="Coils"/>
    </source>
</evidence>
<sequence>MNIWQFAKRGNTFMVVGLVLLLMTMLVSTNYANSQSLERNELSKNVQIAEDDLRLFNAEVSRLQATERLEQESQRLNLVKIQTNDIYYLSGDDDLVALK</sequence>
<gene>
    <name evidence="2" type="ORF">A2406_04005</name>
</gene>